<dbReference type="PANTHER" id="PTHR43649">
    <property type="entry name" value="ARABINOSE-BINDING PROTEIN-RELATED"/>
    <property type="match status" value="1"/>
</dbReference>
<evidence type="ECO:0000313" key="2">
    <source>
        <dbReference type="Proteomes" id="UP000256977"/>
    </source>
</evidence>
<dbReference type="Gene3D" id="3.40.190.10">
    <property type="entry name" value="Periplasmic binding protein-like II"/>
    <property type="match status" value="2"/>
</dbReference>
<dbReference type="Pfam" id="PF01547">
    <property type="entry name" value="SBP_bac_1"/>
    <property type="match status" value="1"/>
</dbReference>
<comment type="caution">
    <text evidence="1">The sequence shown here is derived from an EMBL/GenBank/DDBJ whole genome shotgun (WGS) entry which is preliminary data.</text>
</comment>
<proteinExistence type="predicted"/>
<organism evidence="1 2">
    <name type="scientific">Cohnella phaseoli</name>
    <dbReference type="NCBI Taxonomy" id="456490"/>
    <lineage>
        <taxon>Bacteria</taxon>
        <taxon>Bacillati</taxon>
        <taxon>Bacillota</taxon>
        <taxon>Bacilli</taxon>
        <taxon>Bacillales</taxon>
        <taxon>Paenibacillaceae</taxon>
        <taxon>Cohnella</taxon>
    </lineage>
</organism>
<dbReference type="OrthoDB" id="9811622at2"/>
<dbReference type="SUPFAM" id="SSF53850">
    <property type="entry name" value="Periplasmic binding protein-like II"/>
    <property type="match status" value="1"/>
</dbReference>
<dbReference type="RefSeq" id="WP_116063854.1">
    <property type="nucleotide sequence ID" value="NZ_QRDZ01000027.1"/>
</dbReference>
<sequence length="388" mass="42459">MATLRGMTWDHVRGYAPLEAAAGKFGENRPDFEIVWDRRSLKDFGDYPVDELARQYDIIMIDHPHVGISSGQNVLVPLDERIPAAYLQDQEINSAGPSHQSYKWEGRQWALAVDAAAQVAAYRPDLLSEREVPRTWQQVRELGRSRPGAVGWPLCPTDAMCSFLSLCAGSDPAFFDERVGIDPAVGEAAVALIFELLPHLHPTSLDFNPIGMYDRMAAGNDIAYVPCAFGYTNYARRGFAPKRLRFADIPATSLEPRGSLLGGVGMAISAYSPHIQLAVEFAMFVASGDAQRTLYVENGGQPGHAGAWRDAAANATCGGFFADTTRTMEFSYVRPRNPAFPSFQEQAGALLHEALRKRSGGEAIAASGVVRAMNLLYRECLAAQNAFR</sequence>
<keyword evidence="2" id="KW-1185">Reference proteome</keyword>
<dbReference type="Proteomes" id="UP000256977">
    <property type="component" value="Unassembled WGS sequence"/>
</dbReference>
<dbReference type="EMBL" id="QRDZ01000027">
    <property type="protein sequence ID" value="RED62941.1"/>
    <property type="molecule type" value="Genomic_DNA"/>
</dbReference>
<dbReference type="AlphaFoldDB" id="A0A3D9IMK6"/>
<dbReference type="PANTHER" id="PTHR43649:SF12">
    <property type="entry name" value="DIACETYLCHITOBIOSE BINDING PROTEIN DASA"/>
    <property type="match status" value="1"/>
</dbReference>
<dbReference type="InterPro" id="IPR006059">
    <property type="entry name" value="SBP"/>
</dbReference>
<name>A0A3D9IMK6_9BACL</name>
<reference evidence="1 2" key="1">
    <citation type="submission" date="2018-07" db="EMBL/GenBank/DDBJ databases">
        <title>Genomic Encyclopedia of Type Strains, Phase III (KMG-III): the genomes of soil and plant-associated and newly described type strains.</title>
        <authorList>
            <person name="Whitman W."/>
        </authorList>
    </citation>
    <scope>NUCLEOTIDE SEQUENCE [LARGE SCALE GENOMIC DNA]</scope>
    <source>
        <strain evidence="1 2">CECT 7287</strain>
    </source>
</reference>
<dbReference type="InterPro" id="IPR050490">
    <property type="entry name" value="Bact_solute-bd_prot1"/>
</dbReference>
<gene>
    <name evidence="1" type="ORF">DFP98_12743</name>
</gene>
<accession>A0A3D9IMK6</accession>
<evidence type="ECO:0000313" key="1">
    <source>
        <dbReference type="EMBL" id="RED62941.1"/>
    </source>
</evidence>
<protein>
    <submittedName>
        <fullName evidence="1">Carbohydrate ABC transporter substrate-binding protein (CUT1 family)</fullName>
    </submittedName>
</protein>